<sequence length="1080" mass="123833">MLNENIYPHFISDSPKGIDCFEGHTQEQLAGNICKYIKSIDSEPDKKLGGNIPRIIGIEGGWGAGKSNVVSMIDNELSENSYYTFTYDAWGHQEDLQRRSILETLTNDLIDNNVLRGKVSIRMRNGKDNYADWRDQLSLLLSNKSTTITRSIPRLSSASVCGILLIALYGILNVITGRLMDDCTITLWLALGINLIPILIGTALVLYHRYRNNNWEWALRLISQKEDSKIDEEFTSSEEPSVNEFKNWLDSLSDYFSKTKLSKKKLIVVFDNMDRLPSKKVMQLWSSIYTFFAGGDYENIWVIIPYDYQHLCQAISNGGTNEDADKDRIKRFIDKTFPITYNIPQPVVTDYEKLFNTYFEQAFGKGEKDQGHICLVFMEIHPIANPRTVISFVNELVAMRLQWPDEDGIRLQIIALFILKKEKILYNGKSLEENLLGDEIFEGVTSFYPETEYIRAKLCQLAYGLHDIEKAAELPMLRTLRVKIGEGDSILELSNHTNFVSILEKVLSNENMIKQHIDEAIQSLKSLDTVNFNDEEKNIIKKKWDYLANMMCRTQFDKPTFDSSHRELLLHCSKRRLESVAAHLCNELQQHENRGKEYYQALSGLETALSKAHSTLDIKNLLEPKEVSSKEFQNYVLCAKESYPDYKLKTSNEELNTLLIEQVQEGNNDSAETIKYIKDDEYYSFDHLFENTQYSIRQKKITKQIFAAAYINRVFTQCGEEVVAKFDSSIINTCLSSPDAHQKIGYEDVVAMSLANGTDVSNFKEENVPCLCECIENYMDYSKLIQYLGAEGSAYNLLNKYIILQRKGTKVPYPYIAQNITSIKDKLGIEYSDIILRLDDIQTLDWIDPTGSNASFKSNIANYLPQSMMQVYKDNWGNFSQSLVELGFDALLDKQKGFLFNPAYDRIDEYWKTFIETFLDTNVSEDARKVLTKELTYALDGIRQNTHPNIGSSNVLQLLISIANKPLLLEFLRTQLNEFFFKQDCRLDSFILFGKLLPLLGADMDKNYASGLITHFVKPNYDNADSVKIIIENKQFYIGILTKDISVSIPIIKGMLAKSEYSEIHEELTLLVPKEADKDE</sequence>
<comment type="caution">
    <text evidence="3">The sequence shown here is derived from an EMBL/GenBank/DDBJ whole genome shotgun (WGS) entry which is preliminary data.</text>
</comment>
<evidence type="ECO:0000256" key="1">
    <source>
        <dbReference type="SAM" id="Phobius"/>
    </source>
</evidence>
<dbReference type="PATRIC" id="fig|702438.4.peg.883"/>
<keyword evidence="1" id="KW-0812">Transmembrane</keyword>
<reference evidence="3 4" key="1">
    <citation type="submission" date="2011-07" db="EMBL/GenBank/DDBJ databases">
        <title>The Genome Sequence of Prevotella oulorum F0390.</title>
        <authorList>
            <consortium name="The Broad Institute Genome Sequencing Platform"/>
            <consortium name="The Broad Institute Genome Sequencing Center for Infectious Disease"/>
            <person name="Earl A."/>
            <person name="Ward D."/>
            <person name="Feldgarden M."/>
            <person name="Gevers D."/>
            <person name="Izard J."/>
            <person name="Ganesan A."/>
            <person name="Baranova O.V."/>
            <person name="Blanton J.M."/>
            <person name="Tanner A.C."/>
            <person name="Dewhirst F.E."/>
            <person name="Young S.K."/>
            <person name="Zeng Q."/>
            <person name="Gargeya S."/>
            <person name="Fitzgerald M."/>
            <person name="Haas B."/>
            <person name="Abouelleil A."/>
            <person name="Alvarado L."/>
            <person name="Arachchi H.M."/>
            <person name="Berlin A."/>
            <person name="Brown A."/>
            <person name="Chapman S.B."/>
            <person name="Chen Z."/>
            <person name="Dunbar C."/>
            <person name="Freedman E."/>
            <person name="Gearin G."/>
            <person name="Gellesch M."/>
            <person name="Goldberg J."/>
            <person name="Griggs A."/>
            <person name="Gujja S."/>
            <person name="Heiman D."/>
            <person name="Howarth C."/>
            <person name="Larson L."/>
            <person name="Lui A."/>
            <person name="MacDonald P.J.P."/>
            <person name="Mehta T."/>
            <person name="Montmayeur A."/>
            <person name="Murphy C."/>
            <person name="Neiman D."/>
            <person name="Pearson M."/>
            <person name="Priest M."/>
            <person name="Roberts A."/>
            <person name="Saif S."/>
            <person name="Shea T."/>
            <person name="Shenoy N."/>
            <person name="Sisk P."/>
            <person name="Stolte C."/>
            <person name="Sykes S."/>
            <person name="Wortman J."/>
            <person name="Nusbaum C."/>
            <person name="Birren B."/>
        </authorList>
    </citation>
    <scope>NUCLEOTIDE SEQUENCE [LARGE SCALE GENOMIC DNA]</scope>
    <source>
        <strain evidence="3 4">F0390</strain>
    </source>
</reference>
<proteinExistence type="predicted"/>
<keyword evidence="4" id="KW-1185">Reference proteome</keyword>
<dbReference type="Proteomes" id="UP000005141">
    <property type="component" value="Unassembled WGS sequence"/>
</dbReference>
<organism evidence="3 4">
    <name type="scientific">Segatella oulorum F0390</name>
    <dbReference type="NCBI Taxonomy" id="702438"/>
    <lineage>
        <taxon>Bacteria</taxon>
        <taxon>Pseudomonadati</taxon>
        <taxon>Bacteroidota</taxon>
        <taxon>Bacteroidia</taxon>
        <taxon>Bacteroidales</taxon>
        <taxon>Prevotellaceae</taxon>
        <taxon>Segatella</taxon>
    </lineage>
</organism>
<dbReference type="EMBL" id="ADGI01000026">
    <property type="protein sequence ID" value="EGV33259.1"/>
    <property type="molecule type" value="Genomic_DNA"/>
</dbReference>
<feature type="transmembrane region" description="Helical" evidence="1">
    <location>
        <begin position="155"/>
        <end position="175"/>
    </location>
</feature>
<dbReference type="HOGENOM" id="CLU_286651_0_0_10"/>
<evidence type="ECO:0000313" key="4">
    <source>
        <dbReference type="Proteomes" id="UP000005141"/>
    </source>
</evidence>
<feature type="domain" description="KAP NTPase" evidence="2">
    <location>
        <begin position="34"/>
        <end position="399"/>
    </location>
</feature>
<feature type="transmembrane region" description="Helical" evidence="1">
    <location>
        <begin position="187"/>
        <end position="207"/>
    </location>
</feature>
<dbReference type="InterPro" id="IPR011646">
    <property type="entry name" value="KAP_P-loop"/>
</dbReference>
<dbReference type="GeneID" id="95425550"/>
<keyword evidence="1" id="KW-1133">Transmembrane helix</keyword>
<accession>G1WAK6</accession>
<evidence type="ECO:0000259" key="2">
    <source>
        <dbReference type="Pfam" id="PF07693"/>
    </source>
</evidence>
<gene>
    <name evidence="3" type="ORF">HMPREF9431_00857</name>
</gene>
<dbReference type="InterPro" id="IPR027417">
    <property type="entry name" value="P-loop_NTPase"/>
</dbReference>
<protein>
    <recommendedName>
        <fullName evidence="2">KAP NTPase domain-containing protein</fullName>
    </recommendedName>
</protein>
<dbReference type="AlphaFoldDB" id="G1WAK6"/>
<name>G1WAK6_9BACT</name>
<dbReference type="eggNOG" id="COG4928">
    <property type="taxonomic scope" value="Bacteria"/>
</dbReference>
<keyword evidence="1" id="KW-0472">Membrane</keyword>
<dbReference type="Pfam" id="PF07693">
    <property type="entry name" value="KAP_NTPase"/>
    <property type="match status" value="1"/>
</dbReference>
<dbReference type="OrthoDB" id="88903at2"/>
<dbReference type="SUPFAM" id="SSF52540">
    <property type="entry name" value="P-loop containing nucleoside triphosphate hydrolases"/>
    <property type="match status" value="1"/>
</dbReference>
<dbReference type="RefSeq" id="WP_004379868.1">
    <property type="nucleotide sequence ID" value="NZ_JH114215.1"/>
</dbReference>
<evidence type="ECO:0000313" key="3">
    <source>
        <dbReference type="EMBL" id="EGV33259.1"/>
    </source>
</evidence>